<dbReference type="Proteomes" id="UP000631114">
    <property type="component" value="Unassembled WGS sequence"/>
</dbReference>
<gene>
    <name evidence="4" type="ORF">IFM89_032898</name>
</gene>
<feature type="domain" description="C3H1-type" evidence="3">
    <location>
        <begin position="217"/>
        <end position="236"/>
    </location>
</feature>
<accession>A0A835M7M1</accession>
<dbReference type="InterPro" id="IPR000571">
    <property type="entry name" value="Znf_CCCH"/>
</dbReference>
<reference evidence="4 5" key="1">
    <citation type="submission" date="2020-10" db="EMBL/GenBank/DDBJ databases">
        <title>The Coptis chinensis genome and diversification of protoberbering-type alkaloids.</title>
        <authorList>
            <person name="Wang B."/>
            <person name="Shu S."/>
            <person name="Song C."/>
            <person name="Liu Y."/>
        </authorList>
    </citation>
    <scope>NUCLEOTIDE SEQUENCE [LARGE SCALE GENOMIC DNA]</scope>
    <source>
        <strain evidence="4">HL-2020</strain>
        <tissue evidence="4">Leaf</tissue>
    </source>
</reference>
<evidence type="ECO:0000256" key="1">
    <source>
        <dbReference type="PROSITE-ProRule" id="PRU00723"/>
    </source>
</evidence>
<dbReference type="AlphaFoldDB" id="A0A835M7M1"/>
<evidence type="ECO:0000313" key="5">
    <source>
        <dbReference type="Proteomes" id="UP000631114"/>
    </source>
</evidence>
<keyword evidence="1" id="KW-0862">Zinc</keyword>
<proteinExistence type="predicted"/>
<evidence type="ECO:0000313" key="4">
    <source>
        <dbReference type="EMBL" id="KAF9622718.1"/>
    </source>
</evidence>
<feature type="zinc finger region" description="C3H1-type" evidence="1">
    <location>
        <begin position="217"/>
        <end position="236"/>
    </location>
</feature>
<protein>
    <recommendedName>
        <fullName evidence="3">C3H1-type domain-containing protein</fullName>
    </recommendedName>
</protein>
<comment type="caution">
    <text evidence="4">The sequence shown here is derived from an EMBL/GenBank/DDBJ whole genome shotgun (WGS) entry which is preliminary data.</text>
</comment>
<dbReference type="PROSITE" id="PS50103">
    <property type="entry name" value="ZF_C3H1"/>
    <property type="match status" value="1"/>
</dbReference>
<keyword evidence="1" id="KW-0479">Metal-binding</keyword>
<sequence>MTAVVVPLCLCIFRSVLGCSDVWGCCATMILKFRICLRFSGHLQDLRFIKLLFSTVKVTVWRVERKILVLVDESQVIERDLDTLYIPCASEQRAKSAMKTTSENSSSSTFTFESDSTNDFTHKNNWFEYQKEVIENEIEEMLIKYRNCFDYLQKVFHQVNLLQEENLKLRDEHLDLSILVSAKENDLISEKEVVVVPKVKKKDSGGEIQVEVYKQGTRKTELCNKWEETGECTYGD</sequence>
<evidence type="ECO:0000256" key="2">
    <source>
        <dbReference type="SAM" id="SignalP"/>
    </source>
</evidence>
<organism evidence="4 5">
    <name type="scientific">Coptis chinensis</name>
    <dbReference type="NCBI Taxonomy" id="261450"/>
    <lineage>
        <taxon>Eukaryota</taxon>
        <taxon>Viridiplantae</taxon>
        <taxon>Streptophyta</taxon>
        <taxon>Embryophyta</taxon>
        <taxon>Tracheophyta</taxon>
        <taxon>Spermatophyta</taxon>
        <taxon>Magnoliopsida</taxon>
        <taxon>Ranunculales</taxon>
        <taxon>Ranunculaceae</taxon>
        <taxon>Coptidoideae</taxon>
        <taxon>Coptis</taxon>
    </lineage>
</organism>
<keyword evidence="1" id="KW-0863">Zinc-finger</keyword>
<feature type="signal peptide" evidence="2">
    <location>
        <begin position="1"/>
        <end position="18"/>
    </location>
</feature>
<dbReference type="GO" id="GO:0008270">
    <property type="term" value="F:zinc ion binding"/>
    <property type="evidence" value="ECO:0007669"/>
    <property type="project" value="UniProtKB-KW"/>
</dbReference>
<keyword evidence="2" id="KW-0732">Signal</keyword>
<keyword evidence="5" id="KW-1185">Reference proteome</keyword>
<feature type="chain" id="PRO_5032358961" description="C3H1-type domain-containing protein" evidence="2">
    <location>
        <begin position="19"/>
        <end position="236"/>
    </location>
</feature>
<evidence type="ECO:0000259" key="3">
    <source>
        <dbReference type="PROSITE" id="PS50103"/>
    </source>
</evidence>
<dbReference type="Pfam" id="PF00642">
    <property type="entry name" value="zf-CCCH"/>
    <property type="match status" value="1"/>
</dbReference>
<name>A0A835M7M1_9MAGN</name>
<dbReference type="EMBL" id="JADFTS010000002">
    <property type="protein sequence ID" value="KAF9622718.1"/>
    <property type="molecule type" value="Genomic_DNA"/>
</dbReference>